<feature type="region of interest" description="Disordered" evidence="1">
    <location>
        <begin position="239"/>
        <end position="258"/>
    </location>
</feature>
<gene>
    <name evidence="3" type="ORF">E3N88_02601</name>
</gene>
<evidence type="ECO:0000313" key="4">
    <source>
        <dbReference type="Proteomes" id="UP000326396"/>
    </source>
</evidence>
<dbReference type="AlphaFoldDB" id="A0A5N6Q482"/>
<dbReference type="PROSITE" id="PS51297">
    <property type="entry name" value="K_BOX"/>
    <property type="match status" value="1"/>
</dbReference>
<proteinExistence type="predicted"/>
<reference evidence="3 4" key="1">
    <citation type="submission" date="2019-05" db="EMBL/GenBank/DDBJ databases">
        <title>Mikania micrantha, genome provides insights into the molecular mechanism of rapid growth.</title>
        <authorList>
            <person name="Liu B."/>
        </authorList>
    </citation>
    <scope>NUCLEOTIDE SEQUENCE [LARGE SCALE GENOMIC DNA]</scope>
    <source>
        <strain evidence="3">NLD-2019</strain>
        <tissue evidence="3">Leaf</tissue>
    </source>
</reference>
<dbReference type="Proteomes" id="UP000326396">
    <property type="component" value="Linkage Group LG1"/>
</dbReference>
<comment type="caution">
    <text evidence="3">The sequence shown here is derived from an EMBL/GenBank/DDBJ whole genome shotgun (WGS) entry which is preliminary data.</text>
</comment>
<evidence type="ECO:0000256" key="1">
    <source>
        <dbReference type="SAM" id="MobiDB-lite"/>
    </source>
</evidence>
<evidence type="ECO:0000313" key="3">
    <source>
        <dbReference type="EMBL" id="KAD7479465.1"/>
    </source>
</evidence>
<protein>
    <recommendedName>
        <fullName evidence="2">K-box domain-containing protein</fullName>
    </recommendedName>
</protein>
<dbReference type="InterPro" id="IPR002487">
    <property type="entry name" value="TF_Kbox"/>
</dbReference>
<accession>A0A5N6Q482</accession>
<sequence>MLTTALRHFCKHPTSNHSSCCVTIINNPTSRRFTTASHAIYLASPSVAAKTPHRFTTTSNCSISQWRSFSFDPPTVVKASLGKSGVEEDRKQDKSTGEETAFSKKKLTSSLFFVMLRLLSSSSPTVASSVSSAPPPTCLRCLKDTRIAAMFRWKSTNQSPVLRHLFGEDLGRLSIKELEQLEQQLDSSLRQIRSRRTQSMLNQLSQLQVKQNIWIETNKDMQDKLETVNVESQAESSWAGSENGYSYEQQNQHPQSQDFLQPLDCNPNLQIGYKTLGSGQFTTTTNGQIVNGLVPGWML</sequence>
<dbReference type="EMBL" id="SZYD01000001">
    <property type="protein sequence ID" value="KAD7479465.1"/>
    <property type="molecule type" value="Genomic_DNA"/>
</dbReference>
<name>A0A5N6Q482_9ASTR</name>
<dbReference type="GO" id="GO:0005634">
    <property type="term" value="C:nucleus"/>
    <property type="evidence" value="ECO:0007669"/>
    <property type="project" value="InterPro"/>
</dbReference>
<keyword evidence="4" id="KW-1185">Reference proteome</keyword>
<evidence type="ECO:0000259" key="2">
    <source>
        <dbReference type="PROSITE" id="PS51297"/>
    </source>
</evidence>
<dbReference type="GO" id="GO:0003700">
    <property type="term" value="F:DNA-binding transcription factor activity"/>
    <property type="evidence" value="ECO:0007669"/>
    <property type="project" value="InterPro"/>
</dbReference>
<dbReference type="Pfam" id="PF01486">
    <property type="entry name" value="K-box"/>
    <property type="match status" value="1"/>
</dbReference>
<organism evidence="3 4">
    <name type="scientific">Mikania micrantha</name>
    <name type="common">bitter vine</name>
    <dbReference type="NCBI Taxonomy" id="192012"/>
    <lineage>
        <taxon>Eukaryota</taxon>
        <taxon>Viridiplantae</taxon>
        <taxon>Streptophyta</taxon>
        <taxon>Embryophyta</taxon>
        <taxon>Tracheophyta</taxon>
        <taxon>Spermatophyta</taxon>
        <taxon>Magnoliopsida</taxon>
        <taxon>eudicotyledons</taxon>
        <taxon>Gunneridae</taxon>
        <taxon>Pentapetalae</taxon>
        <taxon>asterids</taxon>
        <taxon>campanulids</taxon>
        <taxon>Asterales</taxon>
        <taxon>Asteraceae</taxon>
        <taxon>Asteroideae</taxon>
        <taxon>Heliantheae alliance</taxon>
        <taxon>Eupatorieae</taxon>
        <taxon>Mikania</taxon>
    </lineage>
</organism>
<feature type="domain" description="K-box" evidence="2">
    <location>
        <begin position="141"/>
        <end position="231"/>
    </location>
</feature>